<organism evidence="2 3">
    <name type="scientific">Piloderma croceum (strain F 1598)</name>
    <dbReference type="NCBI Taxonomy" id="765440"/>
    <lineage>
        <taxon>Eukaryota</taxon>
        <taxon>Fungi</taxon>
        <taxon>Dikarya</taxon>
        <taxon>Basidiomycota</taxon>
        <taxon>Agaricomycotina</taxon>
        <taxon>Agaricomycetes</taxon>
        <taxon>Agaricomycetidae</taxon>
        <taxon>Atheliales</taxon>
        <taxon>Atheliaceae</taxon>
        <taxon>Piloderma</taxon>
    </lineage>
</organism>
<evidence type="ECO:0000259" key="1">
    <source>
        <dbReference type="Pfam" id="PF12902"/>
    </source>
</evidence>
<dbReference type="InParanoid" id="A0A0C3G6T8"/>
<evidence type="ECO:0000313" key="2">
    <source>
        <dbReference type="EMBL" id="KIM87529.1"/>
    </source>
</evidence>
<accession>A0A0C3G6T8</accession>
<dbReference type="AlphaFoldDB" id="A0A0C3G6T8"/>
<dbReference type="InterPro" id="IPR012347">
    <property type="entry name" value="Ferritin-like"/>
</dbReference>
<sequence length="391" mass="42575">MSAIKIPKPASGDKGPIQTVESLQEHLQFAMAVELSTIPLYLYGMYSVNNDNAVSGAVRGVVVEEMLHLCLAGNALLAVGGTPKLYDPEIIPKYPAPMPGRKPDLILQLREMTKENLQTYIDSAPLTKYAPQLELPEAADAPAQPDEYNTLGQFYLAIEQGFQFLSSNPNLFNLATIPAQFPPDSVFFPKFEDEGGIVVVQDLPSALTALTTIVHQGEGNPRPFVGPDKDEKDHYDIFLDLQSGGQTWNTFPVALNPTSDQYLTQNTQIYAVSRTVDASFCYLLLTLEKLWTISSPDVRDNIIGGNFFQLMTGILGPLSGFLVQQQISPTSKEVAGPCFGYYKFDPPASALQKLKQEIQSAITAYAGNPNALATLQGVQQTINGLVDIATV</sequence>
<reference evidence="3" key="2">
    <citation type="submission" date="2015-01" db="EMBL/GenBank/DDBJ databases">
        <title>Evolutionary Origins and Diversification of the Mycorrhizal Mutualists.</title>
        <authorList>
            <consortium name="DOE Joint Genome Institute"/>
            <consortium name="Mycorrhizal Genomics Consortium"/>
            <person name="Kohler A."/>
            <person name="Kuo A."/>
            <person name="Nagy L.G."/>
            <person name="Floudas D."/>
            <person name="Copeland A."/>
            <person name="Barry K.W."/>
            <person name="Cichocki N."/>
            <person name="Veneault-Fourrey C."/>
            <person name="LaButti K."/>
            <person name="Lindquist E.A."/>
            <person name="Lipzen A."/>
            <person name="Lundell T."/>
            <person name="Morin E."/>
            <person name="Murat C."/>
            <person name="Riley R."/>
            <person name="Ohm R."/>
            <person name="Sun H."/>
            <person name="Tunlid A."/>
            <person name="Henrissat B."/>
            <person name="Grigoriev I.V."/>
            <person name="Hibbett D.S."/>
            <person name="Martin F."/>
        </authorList>
    </citation>
    <scope>NUCLEOTIDE SEQUENCE [LARGE SCALE GENOMIC DNA]</scope>
    <source>
        <strain evidence="3">F 1598</strain>
    </source>
</reference>
<dbReference type="Pfam" id="PF12902">
    <property type="entry name" value="Ferritin-like"/>
    <property type="match status" value="1"/>
</dbReference>
<dbReference type="PANTHER" id="PTHR34400">
    <property type="match status" value="1"/>
</dbReference>
<evidence type="ECO:0000313" key="3">
    <source>
        <dbReference type="Proteomes" id="UP000054166"/>
    </source>
</evidence>
<gene>
    <name evidence="2" type="ORF">PILCRDRAFT_85939</name>
</gene>
<dbReference type="HOGENOM" id="CLU_043311_1_0_1"/>
<dbReference type="InterPro" id="IPR026820">
    <property type="entry name" value="VioB/RebD_dom"/>
</dbReference>
<keyword evidence="3" id="KW-1185">Reference proteome</keyword>
<dbReference type="EMBL" id="KN832979">
    <property type="protein sequence ID" value="KIM87529.1"/>
    <property type="molecule type" value="Genomic_DNA"/>
</dbReference>
<dbReference type="PANTHER" id="PTHR34400:SF4">
    <property type="entry name" value="MEMBRANE PROTEIN"/>
    <property type="match status" value="1"/>
</dbReference>
<proteinExistence type="predicted"/>
<feature type="domain" description="Iminophenyl-pyruvate dimer synthase" evidence="1">
    <location>
        <begin position="27"/>
        <end position="241"/>
    </location>
</feature>
<dbReference type="Gene3D" id="1.20.1260.10">
    <property type="match status" value="1"/>
</dbReference>
<reference evidence="2 3" key="1">
    <citation type="submission" date="2014-04" db="EMBL/GenBank/DDBJ databases">
        <authorList>
            <consortium name="DOE Joint Genome Institute"/>
            <person name="Kuo A."/>
            <person name="Tarkka M."/>
            <person name="Buscot F."/>
            <person name="Kohler A."/>
            <person name="Nagy L.G."/>
            <person name="Floudas D."/>
            <person name="Copeland A."/>
            <person name="Barry K.W."/>
            <person name="Cichocki N."/>
            <person name="Veneault-Fourrey C."/>
            <person name="LaButti K."/>
            <person name="Lindquist E.A."/>
            <person name="Lipzen A."/>
            <person name="Lundell T."/>
            <person name="Morin E."/>
            <person name="Murat C."/>
            <person name="Sun H."/>
            <person name="Tunlid A."/>
            <person name="Henrissat B."/>
            <person name="Grigoriev I.V."/>
            <person name="Hibbett D.S."/>
            <person name="Martin F."/>
            <person name="Nordberg H.P."/>
            <person name="Cantor M.N."/>
            <person name="Hua S.X."/>
        </authorList>
    </citation>
    <scope>NUCLEOTIDE SEQUENCE [LARGE SCALE GENOMIC DNA]</scope>
    <source>
        <strain evidence="2 3">F 1598</strain>
    </source>
</reference>
<protein>
    <recommendedName>
        <fullName evidence="1">Iminophenyl-pyruvate dimer synthase domain-containing protein</fullName>
    </recommendedName>
</protein>
<name>A0A0C3G6T8_PILCF</name>
<dbReference type="Proteomes" id="UP000054166">
    <property type="component" value="Unassembled WGS sequence"/>
</dbReference>
<dbReference type="OrthoDB" id="3253404at2759"/>